<dbReference type="AlphaFoldDB" id="A3ZRY4"/>
<gene>
    <name evidence="3" type="ORF">DSM3645_12836</name>
</gene>
<proteinExistence type="predicted"/>
<protein>
    <recommendedName>
        <fullName evidence="2">Acyltransferase 3 domain-containing protein</fullName>
    </recommendedName>
</protein>
<evidence type="ECO:0000259" key="2">
    <source>
        <dbReference type="Pfam" id="PF01757"/>
    </source>
</evidence>
<dbReference type="RefSeq" id="WP_002650466.1">
    <property type="nucleotide sequence ID" value="NZ_CH672376.1"/>
</dbReference>
<feature type="transmembrane region" description="Helical" evidence="1">
    <location>
        <begin position="139"/>
        <end position="157"/>
    </location>
</feature>
<keyword evidence="1" id="KW-1133">Transmembrane helix</keyword>
<evidence type="ECO:0000256" key="1">
    <source>
        <dbReference type="SAM" id="Phobius"/>
    </source>
</evidence>
<dbReference type="HOGENOM" id="CLU_862404_0_0_0"/>
<keyword evidence="1" id="KW-0472">Membrane</keyword>
<comment type="caution">
    <text evidence="3">The sequence shown here is derived from an EMBL/GenBank/DDBJ whole genome shotgun (WGS) entry which is preliminary data.</text>
</comment>
<dbReference type="OrthoDB" id="9814807at2"/>
<dbReference type="Pfam" id="PF01757">
    <property type="entry name" value="Acyl_transf_3"/>
    <property type="match status" value="1"/>
</dbReference>
<dbReference type="Proteomes" id="UP000004358">
    <property type="component" value="Unassembled WGS sequence"/>
</dbReference>
<sequence>MKASRTETVTDKPLAKPIERLVWLDAARLGAMGLVALQHIITICDREPPKVLLGLDPGQIGVAIFFAISGLLAAQGQQGHAVRWLSKRLSRIYLPYWIAVTGVLSANYIVQYKPAPLSLVIAELAGVVGWTHRGDIVGVYFWFVSLLLFCYLLAAVVKLDRRVLPLLVVASIVWLWWDEGFAANTLAFLTGLSLGQLGKRPSPLLTVGVALAAAVLTFTVHPGFACVTIAGIAILSTAIPFSLPEHTEAVIAKLSELSYHFYLVHVPFYLAADKLFPNALLPVFLLGTTGAVIGAAVLYVMETYLRKGLASLYPSRRTVESV</sequence>
<feature type="domain" description="Acyltransferase 3" evidence="2">
    <location>
        <begin position="22"/>
        <end position="299"/>
    </location>
</feature>
<dbReference type="GO" id="GO:0016747">
    <property type="term" value="F:acyltransferase activity, transferring groups other than amino-acyl groups"/>
    <property type="evidence" value="ECO:0007669"/>
    <property type="project" value="InterPro"/>
</dbReference>
<feature type="transmembrane region" description="Helical" evidence="1">
    <location>
        <begin position="53"/>
        <end position="73"/>
    </location>
</feature>
<feature type="transmembrane region" description="Helical" evidence="1">
    <location>
        <begin position="93"/>
        <end position="110"/>
    </location>
</feature>
<accession>A3ZRY4</accession>
<keyword evidence="1" id="KW-0812">Transmembrane</keyword>
<feature type="transmembrane region" description="Helical" evidence="1">
    <location>
        <begin position="21"/>
        <end position="41"/>
    </location>
</feature>
<dbReference type="EMBL" id="AANZ01000007">
    <property type="protein sequence ID" value="EAQ80906.1"/>
    <property type="molecule type" value="Genomic_DNA"/>
</dbReference>
<dbReference type="InterPro" id="IPR002656">
    <property type="entry name" value="Acyl_transf_3_dom"/>
</dbReference>
<evidence type="ECO:0000313" key="3">
    <source>
        <dbReference type="EMBL" id="EAQ80906.1"/>
    </source>
</evidence>
<reference evidence="3 4" key="1">
    <citation type="submission" date="2006-02" db="EMBL/GenBank/DDBJ databases">
        <authorList>
            <person name="Amann R."/>
            <person name="Ferriera S."/>
            <person name="Johnson J."/>
            <person name="Kravitz S."/>
            <person name="Halpern A."/>
            <person name="Remington K."/>
            <person name="Beeson K."/>
            <person name="Tran B."/>
            <person name="Rogers Y.-H."/>
            <person name="Friedman R."/>
            <person name="Venter J.C."/>
        </authorList>
    </citation>
    <scope>NUCLEOTIDE SEQUENCE [LARGE SCALE GENOMIC DNA]</scope>
    <source>
        <strain evidence="3 4">DSM 3645</strain>
    </source>
</reference>
<name>A3ZRY4_9BACT</name>
<evidence type="ECO:0000313" key="4">
    <source>
        <dbReference type="Proteomes" id="UP000004358"/>
    </source>
</evidence>
<organism evidence="3 4">
    <name type="scientific">Blastopirellula marina DSM 3645</name>
    <dbReference type="NCBI Taxonomy" id="314230"/>
    <lineage>
        <taxon>Bacteria</taxon>
        <taxon>Pseudomonadati</taxon>
        <taxon>Planctomycetota</taxon>
        <taxon>Planctomycetia</taxon>
        <taxon>Pirellulales</taxon>
        <taxon>Pirellulaceae</taxon>
        <taxon>Blastopirellula</taxon>
    </lineage>
</organism>
<feature type="transmembrane region" description="Helical" evidence="1">
    <location>
        <begin position="163"/>
        <end position="192"/>
    </location>
</feature>
<feature type="transmembrane region" description="Helical" evidence="1">
    <location>
        <begin position="204"/>
        <end position="235"/>
    </location>
</feature>
<feature type="transmembrane region" description="Helical" evidence="1">
    <location>
        <begin position="279"/>
        <end position="301"/>
    </location>
</feature>